<dbReference type="GO" id="GO:0019877">
    <property type="term" value="P:diaminopimelate biosynthetic process"/>
    <property type="evidence" value="ECO:0007669"/>
    <property type="project" value="UniProtKB-UniRule"/>
</dbReference>
<dbReference type="Pfam" id="PF02774">
    <property type="entry name" value="Semialdhyde_dhC"/>
    <property type="match status" value="1"/>
</dbReference>
<feature type="binding site" evidence="15">
    <location>
        <position position="235"/>
    </location>
    <ligand>
        <name>substrate</name>
    </ligand>
</feature>
<dbReference type="KEGG" id="ssam:E3D00_05085"/>
<dbReference type="NCBIfam" id="TIGR01296">
    <property type="entry name" value="asd_B"/>
    <property type="match status" value="1"/>
</dbReference>
<evidence type="ECO:0000256" key="11">
    <source>
        <dbReference type="ARBA" id="ARBA00023002"/>
    </source>
</evidence>
<dbReference type="SUPFAM" id="SSF55347">
    <property type="entry name" value="Glyceraldehyde-3-phosphate dehydrogenase-like, C-terminal domain"/>
    <property type="match status" value="1"/>
</dbReference>
<dbReference type="CDD" id="cd02316">
    <property type="entry name" value="VcASADH2_like_N"/>
    <property type="match status" value="1"/>
</dbReference>
<evidence type="ECO:0000256" key="12">
    <source>
        <dbReference type="ARBA" id="ARBA00023154"/>
    </source>
</evidence>
<comment type="function">
    <text evidence="15">Catalyzes the NADPH-dependent formation of L-aspartate-semialdehyde (L-ASA) by the reductive dephosphorylation of L-aspartyl-4-phosphate.</text>
</comment>
<feature type="binding site" evidence="15">
    <location>
        <begin position="39"/>
        <end position="40"/>
    </location>
    <ligand>
        <name>NADP(+)</name>
        <dbReference type="ChEBI" id="CHEBI:58349"/>
    </ligand>
</feature>
<dbReference type="PANTHER" id="PTHR46278">
    <property type="entry name" value="DEHYDROGENASE, PUTATIVE-RELATED"/>
    <property type="match status" value="1"/>
</dbReference>
<dbReference type="GO" id="GO:0046983">
    <property type="term" value="F:protein dimerization activity"/>
    <property type="evidence" value="ECO:0007669"/>
    <property type="project" value="InterPro"/>
</dbReference>
<reference evidence="18 19" key="1">
    <citation type="submission" date="2019-03" db="EMBL/GenBank/DDBJ databases">
        <title>The complete genome sequence of Swingsia samuiensis NBRC107927(T).</title>
        <authorList>
            <person name="Chua K.-O."/>
            <person name="Chan K.-G."/>
            <person name="See-Too W.-S."/>
        </authorList>
    </citation>
    <scope>NUCLEOTIDE SEQUENCE [LARGE SCALE GENOMIC DNA]</scope>
    <source>
        <strain evidence="18 19">AH83</strain>
    </source>
</reference>
<comment type="pathway">
    <text evidence="3 15">Amino-acid biosynthesis; L-threonine biosynthesis; L-threonine from L-aspartate: step 2/5.</text>
</comment>
<dbReference type="InterPro" id="IPR012080">
    <property type="entry name" value="Asp_semialdehyde_DH"/>
</dbReference>
<dbReference type="EMBL" id="CP038141">
    <property type="protein sequence ID" value="QDH17006.1"/>
    <property type="molecule type" value="Genomic_DNA"/>
</dbReference>
<evidence type="ECO:0000313" key="19">
    <source>
        <dbReference type="Proteomes" id="UP000316313"/>
    </source>
</evidence>
<dbReference type="Gene3D" id="3.30.360.10">
    <property type="entry name" value="Dihydrodipicolinate Reductase, domain 2"/>
    <property type="match status" value="1"/>
</dbReference>
<dbReference type="NCBIfam" id="NF011456">
    <property type="entry name" value="PRK14874.1"/>
    <property type="match status" value="1"/>
</dbReference>
<keyword evidence="12 15" id="KW-0457">Lysine biosynthesis</keyword>
<keyword evidence="9 15" id="KW-0521">NADP</keyword>
<feature type="active site" description="Proton acceptor" evidence="15 16">
    <location>
        <position position="242"/>
    </location>
</feature>
<evidence type="ECO:0000259" key="17">
    <source>
        <dbReference type="SMART" id="SM00859"/>
    </source>
</evidence>
<dbReference type="InterPro" id="IPR005986">
    <property type="entry name" value="Asp_semialdehyde_DH_beta"/>
</dbReference>
<evidence type="ECO:0000256" key="5">
    <source>
        <dbReference type="ARBA" id="ARBA00011738"/>
    </source>
</evidence>
<evidence type="ECO:0000256" key="14">
    <source>
        <dbReference type="ARBA" id="ARBA00047891"/>
    </source>
</evidence>
<keyword evidence="10 15" id="KW-0220">Diaminopimelate biosynthesis</keyword>
<feature type="binding site" evidence="15">
    <location>
        <position position="157"/>
    </location>
    <ligand>
        <name>substrate</name>
    </ligand>
</feature>
<dbReference type="Gene3D" id="3.40.50.720">
    <property type="entry name" value="NAD(P)-binding Rossmann-like Domain"/>
    <property type="match status" value="1"/>
</dbReference>
<dbReference type="GO" id="GO:0071266">
    <property type="term" value="P:'de novo' L-methionine biosynthetic process"/>
    <property type="evidence" value="ECO:0007669"/>
    <property type="project" value="UniProtKB-UniRule"/>
</dbReference>
<evidence type="ECO:0000256" key="15">
    <source>
        <dbReference type="HAMAP-Rule" id="MF_02121"/>
    </source>
</evidence>
<dbReference type="Proteomes" id="UP000316313">
    <property type="component" value="Chromosome"/>
</dbReference>
<dbReference type="PIRSF" id="PIRSF000148">
    <property type="entry name" value="ASA_dh"/>
    <property type="match status" value="1"/>
</dbReference>
<evidence type="ECO:0000256" key="10">
    <source>
        <dbReference type="ARBA" id="ARBA00022915"/>
    </source>
</evidence>
<feature type="active site" description="Acyl-thioester intermediate" evidence="15 16">
    <location>
        <position position="130"/>
    </location>
</feature>
<dbReference type="EC" id="1.2.1.11" evidence="6 15"/>
<dbReference type="SMART" id="SM00859">
    <property type="entry name" value="Semialdhyde_dh"/>
    <property type="match status" value="1"/>
</dbReference>
<dbReference type="UniPathway" id="UPA00050">
    <property type="reaction ID" value="UER00463"/>
</dbReference>
<accession>A0A4Y6UKL0</accession>
<comment type="pathway">
    <text evidence="1 15">Amino-acid biosynthesis; L-methionine biosynthesis via de novo pathway; L-homoserine from L-aspartate: step 2/3.</text>
</comment>
<proteinExistence type="inferred from homology"/>
<dbReference type="SUPFAM" id="SSF51735">
    <property type="entry name" value="NAD(P)-binding Rossmann-fold domains"/>
    <property type="match status" value="1"/>
</dbReference>
<comment type="similarity">
    <text evidence="4 15">Belongs to the aspartate-semialdehyde dehydrogenase family.</text>
</comment>
<feature type="domain" description="Semialdehyde dehydrogenase NAD-binding" evidence="17">
    <location>
        <begin position="4"/>
        <end position="120"/>
    </location>
</feature>
<comment type="pathway">
    <text evidence="2 15">Amino-acid biosynthesis; L-lysine biosynthesis via DAP pathway; (S)-tetrahydrodipicolinate from L-aspartate: step 2/4.</text>
</comment>
<comment type="caution">
    <text evidence="15">Lacks conserved residue(s) required for the propagation of feature annotation.</text>
</comment>
<dbReference type="Pfam" id="PF01118">
    <property type="entry name" value="Semialdhyde_dh"/>
    <property type="match status" value="1"/>
</dbReference>
<dbReference type="CDD" id="cd18131">
    <property type="entry name" value="ASADH_C_bac_euk_like"/>
    <property type="match status" value="1"/>
</dbReference>
<dbReference type="RefSeq" id="WP_141460524.1">
    <property type="nucleotide sequence ID" value="NZ_CP038141.1"/>
</dbReference>
<keyword evidence="7 15" id="KW-0028">Amino-acid biosynthesis</keyword>
<evidence type="ECO:0000256" key="8">
    <source>
        <dbReference type="ARBA" id="ARBA00022697"/>
    </source>
</evidence>
<evidence type="ECO:0000256" key="13">
    <source>
        <dbReference type="ARBA" id="ARBA00023167"/>
    </source>
</evidence>
<dbReference type="AlphaFoldDB" id="A0A4Y6UKL0"/>
<feature type="binding site" evidence="15">
    <location>
        <position position="100"/>
    </location>
    <ligand>
        <name>phosphate</name>
        <dbReference type="ChEBI" id="CHEBI:43474"/>
    </ligand>
</feature>
<feature type="binding site" evidence="15">
    <location>
        <position position="315"/>
    </location>
    <ligand>
        <name>NADP(+)</name>
        <dbReference type="ChEBI" id="CHEBI:58349"/>
    </ligand>
</feature>
<feature type="binding site" evidence="15">
    <location>
        <begin position="11"/>
        <end position="14"/>
    </location>
    <ligand>
        <name>NADP(+)</name>
        <dbReference type="ChEBI" id="CHEBI:58349"/>
    </ligand>
</feature>
<evidence type="ECO:0000256" key="16">
    <source>
        <dbReference type="PIRSR" id="PIRSR000148-1"/>
    </source>
</evidence>
<dbReference type="UniPathway" id="UPA00034">
    <property type="reaction ID" value="UER00016"/>
</dbReference>
<dbReference type="GO" id="GO:0050661">
    <property type="term" value="F:NADP binding"/>
    <property type="evidence" value="ECO:0007669"/>
    <property type="project" value="UniProtKB-UniRule"/>
</dbReference>
<evidence type="ECO:0000313" key="18">
    <source>
        <dbReference type="EMBL" id="QDH17006.1"/>
    </source>
</evidence>
<evidence type="ECO:0000256" key="7">
    <source>
        <dbReference type="ARBA" id="ARBA00022605"/>
    </source>
</evidence>
<comment type="subunit">
    <text evidence="5 15">Homodimer.</text>
</comment>
<protein>
    <recommendedName>
        <fullName evidence="6 15">Aspartate-semialdehyde dehydrogenase</fullName>
        <shortName evidence="15">ASA dehydrogenase</shortName>
        <shortName evidence="15">ASADH</shortName>
        <ecNumber evidence="6 15">1.2.1.11</ecNumber>
    </recommendedName>
    <alternativeName>
        <fullName evidence="15">Aspartate-beta-semialdehyde dehydrogenase</fullName>
    </alternativeName>
</protein>
<dbReference type="OrthoDB" id="9805684at2"/>
<sequence>MGYRVAVAGATGAVGRELLRILAERNFPIDEIVALASPKSVGREISFGDKKVLKVQNLETFDFKGWDLALFSPGGAVSAKYAPKAAEAGCIVIDNTSHFRMEPGIPLVVPEVNPTSLQKAKRGIIANPNCSTAQMVVALKPLNDLFKIKRVVVSTYQAVSGAGKSGMDELFAQSKGSFVNDPPAVEQFTKQIAFNVIPHIDRFMEDGATKEEWKMAVETRKILDPDIQVFATCVRVPVFIGHSEAVSIECEKPVDLKKAREALRNAPGVILRDEREDGGYVTPIECVGEDATYVSRLRVDPTVENGLAFWCVSDNLRKGAALNAVQIAESLVEQGLVKKHADASNA</sequence>
<evidence type="ECO:0000256" key="1">
    <source>
        <dbReference type="ARBA" id="ARBA00005021"/>
    </source>
</evidence>
<dbReference type="UniPathway" id="UPA00051">
    <property type="reaction ID" value="UER00464"/>
</dbReference>
<comment type="catalytic activity">
    <reaction evidence="14 15">
        <text>L-aspartate 4-semialdehyde + phosphate + NADP(+) = 4-phospho-L-aspartate + NADPH + H(+)</text>
        <dbReference type="Rhea" id="RHEA:24284"/>
        <dbReference type="ChEBI" id="CHEBI:15378"/>
        <dbReference type="ChEBI" id="CHEBI:43474"/>
        <dbReference type="ChEBI" id="CHEBI:57535"/>
        <dbReference type="ChEBI" id="CHEBI:57783"/>
        <dbReference type="ChEBI" id="CHEBI:58349"/>
        <dbReference type="ChEBI" id="CHEBI:537519"/>
        <dbReference type="EC" id="1.2.1.11"/>
    </reaction>
</comment>
<evidence type="ECO:0000256" key="2">
    <source>
        <dbReference type="ARBA" id="ARBA00005076"/>
    </source>
</evidence>
<dbReference type="GO" id="GO:0009088">
    <property type="term" value="P:threonine biosynthetic process"/>
    <property type="evidence" value="ECO:0007669"/>
    <property type="project" value="UniProtKB-UniRule"/>
</dbReference>
<gene>
    <name evidence="15" type="primary">asd</name>
    <name evidence="18" type="ORF">E3D00_05085</name>
</gene>
<evidence type="ECO:0000256" key="6">
    <source>
        <dbReference type="ARBA" id="ARBA00013120"/>
    </source>
</evidence>
<dbReference type="GO" id="GO:0009089">
    <property type="term" value="P:lysine biosynthetic process via diaminopimelate"/>
    <property type="evidence" value="ECO:0007669"/>
    <property type="project" value="UniProtKB-UniRule"/>
</dbReference>
<keyword evidence="13 15" id="KW-0486">Methionine biosynthesis</keyword>
<feature type="binding site" evidence="15">
    <location>
        <begin position="160"/>
        <end position="161"/>
    </location>
    <ligand>
        <name>NADP(+)</name>
        <dbReference type="ChEBI" id="CHEBI:58349"/>
    </ligand>
</feature>
<dbReference type="GO" id="GO:0004073">
    <property type="term" value="F:aspartate-semialdehyde dehydrogenase activity"/>
    <property type="evidence" value="ECO:0007669"/>
    <property type="project" value="UniProtKB-UniRule"/>
</dbReference>
<evidence type="ECO:0000256" key="3">
    <source>
        <dbReference type="ARBA" id="ARBA00005097"/>
    </source>
</evidence>
<name>A0A4Y6UKL0_9PROT</name>
<dbReference type="InterPro" id="IPR036291">
    <property type="entry name" value="NAD(P)-bd_dom_sf"/>
</dbReference>
<dbReference type="GO" id="GO:0009097">
    <property type="term" value="P:isoleucine biosynthetic process"/>
    <property type="evidence" value="ECO:0007669"/>
    <property type="project" value="UniProtKB-UniRule"/>
</dbReference>
<keyword evidence="19" id="KW-1185">Reference proteome</keyword>
<dbReference type="PANTHER" id="PTHR46278:SF2">
    <property type="entry name" value="ASPARTATE-SEMIALDEHYDE DEHYDROGENASE"/>
    <property type="match status" value="1"/>
</dbReference>
<keyword evidence="8 15" id="KW-0791">Threonine biosynthesis</keyword>
<evidence type="ECO:0000256" key="4">
    <source>
        <dbReference type="ARBA" id="ARBA00010584"/>
    </source>
</evidence>
<dbReference type="HAMAP" id="MF_02121">
    <property type="entry name" value="ASADH"/>
    <property type="match status" value="1"/>
</dbReference>
<organism evidence="18 19">
    <name type="scientific">Swingsia samuiensis</name>
    <dbReference type="NCBI Taxonomy" id="1293412"/>
    <lineage>
        <taxon>Bacteria</taxon>
        <taxon>Pseudomonadati</taxon>
        <taxon>Pseudomonadota</taxon>
        <taxon>Alphaproteobacteria</taxon>
        <taxon>Acetobacterales</taxon>
        <taxon>Acetobacteraceae</taxon>
        <taxon>Swingsia</taxon>
    </lineage>
</organism>
<dbReference type="InterPro" id="IPR012280">
    <property type="entry name" value="Semialdhyde_DH_dimer_dom"/>
</dbReference>
<evidence type="ECO:0000256" key="9">
    <source>
        <dbReference type="ARBA" id="ARBA00022857"/>
    </source>
</evidence>
<dbReference type="GO" id="GO:0051287">
    <property type="term" value="F:NAD binding"/>
    <property type="evidence" value="ECO:0007669"/>
    <property type="project" value="InterPro"/>
</dbReference>
<keyword evidence="11 15" id="KW-0560">Oxidoreductase</keyword>
<dbReference type="InterPro" id="IPR000534">
    <property type="entry name" value="Semialdehyde_DH_NAD-bd"/>
</dbReference>